<dbReference type="InterPro" id="IPR051044">
    <property type="entry name" value="MAG_DAG_Lipase"/>
</dbReference>
<dbReference type="PANTHER" id="PTHR11614">
    <property type="entry name" value="PHOSPHOLIPASE-RELATED"/>
    <property type="match status" value="1"/>
</dbReference>
<name>S8CUF2_9LAMI</name>
<organism evidence="2 3">
    <name type="scientific">Genlisea aurea</name>
    <dbReference type="NCBI Taxonomy" id="192259"/>
    <lineage>
        <taxon>Eukaryota</taxon>
        <taxon>Viridiplantae</taxon>
        <taxon>Streptophyta</taxon>
        <taxon>Embryophyta</taxon>
        <taxon>Tracheophyta</taxon>
        <taxon>Spermatophyta</taxon>
        <taxon>Magnoliopsida</taxon>
        <taxon>eudicotyledons</taxon>
        <taxon>Gunneridae</taxon>
        <taxon>Pentapetalae</taxon>
        <taxon>asterids</taxon>
        <taxon>lamiids</taxon>
        <taxon>Lamiales</taxon>
        <taxon>Lentibulariaceae</taxon>
        <taxon>Genlisea</taxon>
    </lineage>
</organism>
<protein>
    <recommendedName>
        <fullName evidence="1">Serine aminopeptidase S33 domain-containing protein</fullName>
    </recommendedName>
</protein>
<dbReference type="InterPro" id="IPR000073">
    <property type="entry name" value="AB_hydrolase_1"/>
</dbReference>
<dbReference type="OrthoDB" id="2498029at2759"/>
<feature type="non-terminal residue" evidence="2">
    <location>
        <position position="314"/>
    </location>
</feature>
<reference evidence="2 3" key="1">
    <citation type="journal article" date="2013" name="BMC Genomics">
        <title>The miniature genome of a carnivorous plant Genlisea aurea contains a low number of genes and short non-coding sequences.</title>
        <authorList>
            <person name="Leushkin E.V."/>
            <person name="Sutormin R.A."/>
            <person name="Nabieva E.R."/>
            <person name="Penin A.A."/>
            <person name="Kondrashov A.S."/>
            <person name="Logacheva M.D."/>
        </authorList>
    </citation>
    <scope>NUCLEOTIDE SEQUENCE [LARGE SCALE GENOMIC DNA]</scope>
</reference>
<keyword evidence="3" id="KW-1185">Reference proteome</keyword>
<accession>S8CUF2</accession>
<dbReference type="PRINTS" id="PR00111">
    <property type="entry name" value="ABHYDROLASE"/>
</dbReference>
<gene>
    <name evidence="2" type="ORF">M569_03765</name>
</gene>
<feature type="domain" description="Serine aminopeptidase S33" evidence="1">
    <location>
        <begin position="57"/>
        <end position="296"/>
    </location>
</feature>
<sequence>MAHPIHGANEASPYGNQTREEFYKKHRISHRHTFMLNQQSMKIFTQTWQPSDPTVPLKALIAMIHGYTSESSWLSELNSVAFAKAGFFVCALDLQGHGYSEGPPDHIPDLDPLIQDCIQYFDSIRAQYPKLPHFIYGESLGGSIAISVCLKQKQAWRGLILSGAMCEISKKFKLWPLDKLVSTAAFIAPSWRIGIIKPPSSISYREEWKRKLTWRSPTRKTCGKPTPASTLQFFKICRYIKNHCDELDVAMLVLHGGNDPVCDPQGARNLWERAASSDKTLKIYPDMWHVLIGEPNDRVEEAFNYMLSWIEIRA</sequence>
<evidence type="ECO:0000313" key="3">
    <source>
        <dbReference type="Proteomes" id="UP000015453"/>
    </source>
</evidence>
<dbReference type="Proteomes" id="UP000015453">
    <property type="component" value="Unassembled WGS sequence"/>
</dbReference>
<comment type="caution">
    <text evidence="2">The sequence shown here is derived from an EMBL/GenBank/DDBJ whole genome shotgun (WGS) entry which is preliminary data.</text>
</comment>
<dbReference type="AlphaFoldDB" id="S8CUF2"/>
<evidence type="ECO:0000313" key="2">
    <source>
        <dbReference type="EMBL" id="EPS70994.1"/>
    </source>
</evidence>
<dbReference type="SUPFAM" id="SSF53474">
    <property type="entry name" value="alpha/beta-Hydrolases"/>
    <property type="match status" value="1"/>
</dbReference>
<dbReference type="Pfam" id="PF12146">
    <property type="entry name" value="Hydrolase_4"/>
    <property type="match status" value="1"/>
</dbReference>
<dbReference type="InterPro" id="IPR029058">
    <property type="entry name" value="AB_hydrolase_fold"/>
</dbReference>
<dbReference type="EMBL" id="AUSU01001447">
    <property type="protein sequence ID" value="EPS70994.1"/>
    <property type="molecule type" value="Genomic_DNA"/>
</dbReference>
<dbReference type="Gene3D" id="3.40.50.1820">
    <property type="entry name" value="alpha/beta hydrolase"/>
    <property type="match status" value="1"/>
</dbReference>
<proteinExistence type="predicted"/>
<evidence type="ECO:0000259" key="1">
    <source>
        <dbReference type="Pfam" id="PF12146"/>
    </source>
</evidence>
<dbReference type="InterPro" id="IPR022742">
    <property type="entry name" value="Hydrolase_4"/>
</dbReference>
<dbReference type="GO" id="GO:0016787">
    <property type="term" value="F:hydrolase activity"/>
    <property type="evidence" value="ECO:0007669"/>
    <property type="project" value="UniProtKB-ARBA"/>
</dbReference>